<dbReference type="InterPro" id="IPR044046">
    <property type="entry name" value="E3_ligase_UBR-like_C"/>
</dbReference>
<keyword evidence="5 10" id="KW-0863">Zinc-finger</keyword>
<comment type="function">
    <text evidence="10">Ubiquitin ligase protein which is a component of the N-end rule pathway. Recognizes and binds to proteins bearing specific N-terminal residues that are destabilizing according to the N-end rule, leading to their ubiquitination and subsequent degradation.</text>
</comment>
<keyword evidence="6 10" id="KW-0833">Ubl conjugation pathway</keyword>
<dbReference type="UniPathway" id="UPA00143"/>
<evidence type="ECO:0000256" key="4">
    <source>
        <dbReference type="ARBA" id="ARBA00022723"/>
    </source>
</evidence>
<dbReference type="EC" id="2.3.2.27" evidence="10"/>
<keyword evidence="7 10" id="KW-0862">Zinc</keyword>
<dbReference type="Pfam" id="PF22960">
    <property type="entry name" value="WHD_UBR1"/>
    <property type="match status" value="1"/>
</dbReference>
<evidence type="ECO:0000256" key="9">
    <source>
        <dbReference type="PROSITE-ProRule" id="PRU00508"/>
    </source>
</evidence>
<dbReference type="PROSITE" id="PS51157">
    <property type="entry name" value="ZF_UBR"/>
    <property type="match status" value="1"/>
</dbReference>
<evidence type="ECO:0000313" key="13">
    <source>
        <dbReference type="Proteomes" id="UP000694845"/>
    </source>
</evidence>
<comment type="catalytic activity">
    <reaction evidence="1 10">
        <text>S-ubiquitinyl-[E2 ubiquitin-conjugating enzyme]-L-cysteine + [acceptor protein]-L-lysine = [E2 ubiquitin-conjugating enzyme]-L-cysteine + N(6)-ubiquitinyl-[acceptor protein]-L-lysine.</text>
        <dbReference type="EC" id="2.3.2.27"/>
    </reaction>
</comment>
<dbReference type="Pfam" id="PF18995">
    <property type="entry name" value="PRT6_C"/>
    <property type="match status" value="1"/>
</dbReference>
<organism evidence="13 14">
    <name type="scientific">Acanthaster planci</name>
    <name type="common">Crown-of-thorns starfish</name>
    <dbReference type="NCBI Taxonomy" id="133434"/>
    <lineage>
        <taxon>Eukaryota</taxon>
        <taxon>Metazoa</taxon>
        <taxon>Echinodermata</taxon>
        <taxon>Eleutherozoa</taxon>
        <taxon>Asterozoa</taxon>
        <taxon>Asteroidea</taxon>
        <taxon>Valvatacea</taxon>
        <taxon>Valvatida</taxon>
        <taxon>Acanthasteridae</taxon>
        <taxon>Acanthaster</taxon>
    </lineage>
</organism>
<evidence type="ECO:0000256" key="8">
    <source>
        <dbReference type="ARBA" id="ARBA00046341"/>
    </source>
</evidence>
<evidence type="ECO:0000256" key="6">
    <source>
        <dbReference type="ARBA" id="ARBA00022786"/>
    </source>
</evidence>
<gene>
    <name evidence="14" type="primary">LOC110985561</name>
</gene>
<feature type="compositionally biased region" description="Low complexity" evidence="11">
    <location>
        <begin position="1020"/>
        <end position="1042"/>
    </location>
</feature>
<sequence length="1880" mass="211653">MKSDKRKVSAQLKTEIIRNTGHHQLHELLDNVLDPRTSLEKSENLEWCRSLIAGGGTFEEFAKNVRQYDNASTCGLVWTSNFVAYRCRTCGISPCMSICADCFHGGDHTDHDFNMFRSQAGGACDCGDPNVMRSTGFCSLHGPDKLKNLTVPADLLPMADAVVPRVVLRFVLYLREIFEKRSEIPMVRINLHEGEPLLGLLHELCNMGGAMRSVMTRALTDQELYKNLNEGSSGCYSQHKHLISQSLEILKSAQTILNVPESPKFLRGNPAVTYPLVSLSFVEELLFWAVIFEFPEKIVTLLLKMLPDNSYKETFTRSFVKFYGRIAMSLASSTTPERLSSRVVHISVQLFSNEDLAIQMTEELQLIHILIVSLQCLLKRTLTDNNLKGSPGNHRTCQVVSCDHQVMQQHCYWPVISDFSNILSHRSVANKFFTDPSLVKMWTNILAMFMCMNLNERELHNHVEFEPHAYSIAFSAEIEACAAPMWQLYVHCKDESTAHFTQALLNACSETITDWLEAADVSKSLDPYQVSFHIPLLRYYALFLSQAITKQGMDINPSKEFLKQLMNFPLQIQALVGEISCGLWVRNGFQIRRQAFTYVQCHFCASMVDLDLFFLQVCACHLDPDFFVQKVFSSFKVLETLTFNLYHSNSHLEPDKESAMLESALSLLVTLLSTRTHVGATDEELLRREMVALLCMHDATHSRLTDQIPEKTGLFSTNENFEPLLAEVATYHDPLSETGSGGLQQGRYSPKPSIWETEFDPVHVLLRAMQKKDFQNAMDRYNAHMKQTGRHSGNSDLWPPFQLLRDPHPALKNLHQVLHCKALHGALFIILYKAVNSQSVSEPVLYLCIALLDMMLQSPPDVIAQKVERFLAKGGRSLNQEQAFKMTPAPAVIQDGDFSAMFSDNQILSNLGHRIHTVEIPSRAMYEKPSTSRQRTVHSTDQLLQQLLEEEVGIVHQNLFGMPPVLQATGDQGGMEEGEEVYVELEGADEEDWVELQDDEEAEEMEVEEGEEFDVDTPTSAGATATESSSGRSSGELLASAGPPRKAAKVSTVLWTPSKLLTIKESMLELLVKLHAKMAGKEGFYTPPSMRTGTESKTEPGGVQVGGGMFYIKRLLDKICALHPASLKQLEEICQLKQQPTSGTQETDAQSTAADRRKKAREAQQKLFAKLAAEQKKFIEKSLETEDPLDISLDADEEGQATGADKASAREIFECVICGQAAPSTADKPIGMVALLQATSVLGHRSQVAEAQSLPTSNSGAVSIKGRCKEVHQQRKADLQSNFDKSSVQMSVNVGWHGGIHIQSCRHYIHLRCHESYIRSLRQQDYQTPQLQVRDKGEYECPLCRQLANFVLPCPPSVEGCVVAGPSPETRGHAAVVAEVTEKLRLNREGFKESLKGIITSIRDVFQHRLLREIRHRSTSLESLLPFDHSEVVDIILCSTARVNLELDLVVRETLLHPPSTCQSSTNRRTCIGTLLEVLSLLLDKSPVGLATKPWSLLTDVKQIRAPSTSRSSGSASEVPLLLRDPVAMLINLVLAMQHPVSKEHFTCMIRALYAPLYIQALSVISCRMPDTERRAWAESGQTCQDHSSQIQMQPLLSQIIKMYSQSTLYEDTESHEQLAICQSVWTLQCIETAIQEYCLPFLRIAALMQHHLFRDELPTCQKQELEFELIVNYLQLCTAPSTGEQQADLYSAQCLHFVCNPSEFLMGWCQDLLAFVRKNRKTAKSLLLYNPVFFPPRLLQLPKNYDAVFQYYREQKCRYCHQVPNRPALCLACGTFICLNGSRAGCQRASIAEHNMSCGAGTVIYLDINSSTVIIVRGERLCYWASVYLDRHGEEDRELKRGKPLYLCLQRYKVLERLWRSHTLNHSCKNWVWRGPHHF</sequence>
<dbReference type="PANTHER" id="PTHR21497:SF39">
    <property type="entry name" value="E3 UBIQUITIN-PROTEIN LIGASE UBR3"/>
    <property type="match status" value="1"/>
</dbReference>
<accession>A0A8B7Z9K2</accession>
<name>A0A8B7Z9K2_ACAPL</name>
<evidence type="ECO:0000256" key="7">
    <source>
        <dbReference type="ARBA" id="ARBA00022833"/>
    </source>
</evidence>
<dbReference type="Gene3D" id="2.10.110.30">
    <property type="match status" value="1"/>
</dbReference>
<dbReference type="PANTHER" id="PTHR21497">
    <property type="entry name" value="UBIQUITIN LIGASE E3 ALPHA-RELATED"/>
    <property type="match status" value="1"/>
</dbReference>
<evidence type="ECO:0000256" key="2">
    <source>
        <dbReference type="ARBA" id="ARBA00004906"/>
    </source>
</evidence>
<protein>
    <recommendedName>
        <fullName evidence="10">E3 ubiquitin-protein ligase</fullName>
        <ecNumber evidence="10">2.3.2.27</ecNumber>
    </recommendedName>
</protein>
<feature type="compositionally biased region" description="Acidic residues" evidence="11">
    <location>
        <begin position="998"/>
        <end position="1015"/>
    </location>
</feature>
<dbReference type="OrthoDB" id="15304at2759"/>
<evidence type="ECO:0000256" key="11">
    <source>
        <dbReference type="SAM" id="MobiDB-lite"/>
    </source>
</evidence>
<dbReference type="GeneID" id="110985561"/>
<evidence type="ECO:0000313" key="14">
    <source>
        <dbReference type="RefSeq" id="XP_022102354.1"/>
    </source>
</evidence>
<comment type="similarity">
    <text evidence="8 10">Belongs to the E3 ubiquitin-protein ligase UBR1-like family.</text>
</comment>
<comment type="pathway">
    <text evidence="2 10">Protein modification; protein ubiquitination.</text>
</comment>
<dbReference type="FunFam" id="2.10.110.30:FF:000002">
    <property type="entry name" value="Putative e3 ubiquitin-protein ligase ubr3"/>
    <property type="match status" value="1"/>
</dbReference>
<evidence type="ECO:0000256" key="3">
    <source>
        <dbReference type="ARBA" id="ARBA00022679"/>
    </source>
</evidence>
<keyword evidence="3 10" id="KW-0808">Transferase</keyword>
<feature type="compositionally biased region" description="Polar residues" evidence="11">
    <location>
        <begin position="1138"/>
        <end position="1153"/>
    </location>
</feature>
<dbReference type="GO" id="GO:0008270">
    <property type="term" value="F:zinc ion binding"/>
    <property type="evidence" value="ECO:0007669"/>
    <property type="project" value="UniProtKB-UniRule"/>
</dbReference>
<evidence type="ECO:0000259" key="12">
    <source>
        <dbReference type="PROSITE" id="PS51157"/>
    </source>
</evidence>
<feature type="domain" description="UBR-type" evidence="12">
    <location>
        <begin position="72"/>
        <end position="143"/>
    </location>
</feature>
<feature type="region of interest" description="Disordered" evidence="11">
    <location>
        <begin position="998"/>
        <end position="1043"/>
    </location>
</feature>
<feature type="region of interest" description="Disordered" evidence="11">
    <location>
        <begin position="1138"/>
        <end position="1159"/>
    </location>
</feature>
<proteinExistence type="inferred from homology"/>
<feature type="zinc finger region" description="UBR-type" evidence="9">
    <location>
        <begin position="72"/>
        <end position="143"/>
    </location>
</feature>
<reference evidence="14" key="1">
    <citation type="submission" date="2025-08" db="UniProtKB">
        <authorList>
            <consortium name="RefSeq"/>
        </authorList>
    </citation>
    <scope>IDENTIFICATION</scope>
</reference>
<dbReference type="Pfam" id="PF02207">
    <property type="entry name" value="zf-UBR"/>
    <property type="match status" value="1"/>
</dbReference>
<dbReference type="GO" id="GO:0016567">
    <property type="term" value="P:protein ubiquitination"/>
    <property type="evidence" value="ECO:0007669"/>
    <property type="project" value="UniProtKB-UniRule"/>
</dbReference>
<dbReference type="Proteomes" id="UP000694845">
    <property type="component" value="Unplaced"/>
</dbReference>
<dbReference type="GO" id="GO:0061630">
    <property type="term" value="F:ubiquitin protein ligase activity"/>
    <property type="evidence" value="ECO:0007669"/>
    <property type="project" value="UniProtKB-UniRule"/>
</dbReference>
<dbReference type="SMART" id="SM00396">
    <property type="entry name" value="ZnF_UBR1"/>
    <property type="match status" value="1"/>
</dbReference>
<dbReference type="GO" id="GO:0005737">
    <property type="term" value="C:cytoplasm"/>
    <property type="evidence" value="ECO:0007669"/>
    <property type="project" value="TreeGrafter"/>
</dbReference>
<keyword evidence="13" id="KW-1185">Reference proteome</keyword>
<dbReference type="GO" id="GO:0071596">
    <property type="term" value="P:ubiquitin-dependent protein catabolic process via the N-end rule pathway"/>
    <property type="evidence" value="ECO:0007669"/>
    <property type="project" value="UniProtKB-UniRule"/>
</dbReference>
<dbReference type="CTD" id="130507"/>
<dbReference type="InterPro" id="IPR039164">
    <property type="entry name" value="UBR1-like"/>
</dbReference>
<dbReference type="InterPro" id="IPR055194">
    <property type="entry name" value="UBR1-like_WH"/>
</dbReference>
<evidence type="ECO:0000256" key="10">
    <source>
        <dbReference type="RuleBase" id="RU366018"/>
    </source>
</evidence>
<evidence type="ECO:0000256" key="1">
    <source>
        <dbReference type="ARBA" id="ARBA00000900"/>
    </source>
</evidence>
<dbReference type="RefSeq" id="XP_022102354.1">
    <property type="nucleotide sequence ID" value="XM_022246662.1"/>
</dbReference>
<keyword evidence="4 10" id="KW-0479">Metal-binding</keyword>
<evidence type="ECO:0000256" key="5">
    <source>
        <dbReference type="ARBA" id="ARBA00022771"/>
    </source>
</evidence>
<dbReference type="GO" id="GO:0000151">
    <property type="term" value="C:ubiquitin ligase complex"/>
    <property type="evidence" value="ECO:0007669"/>
    <property type="project" value="TreeGrafter"/>
</dbReference>
<dbReference type="KEGG" id="aplc:110985561"/>
<dbReference type="InterPro" id="IPR003126">
    <property type="entry name" value="Znf_UBR"/>
</dbReference>
<dbReference type="CDD" id="cd19673">
    <property type="entry name" value="UBR-box_UBR3"/>
    <property type="match status" value="1"/>
</dbReference>